<accession>A0A1X9SMN6</accession>
<evidence type="ECO:0000256" key="4">
    <source>
        <dbReference type="ARBA" id="ARBA00022833"/>
    </source>
</evidence>
<dbReference type="InterPro" id="IPR051453">
    <property type="entry name" value="MBL_Glyoxalase_II"/>
</dbReference>
<dbReference type="GO" id="GO:0046872">
    <property type="term" value="F:metal ion binding"/>
    <property type="evidence" value="ECO:0007669"/>
    <property type="project" value="UniProtKB-KW"/>
</dbReference>
<evidence type="ECO:0000256" key="1">
    <source>
        <dbReference type="ARBA" id="ARBA00001947"/>
    </source>
</evidence>
<evidence type="ECO:0000256" key="2">
    <source>
        <dbReference type="ARBA" id="ARBA00022723"/>
    </source>
</evidence>
<name>A0A1X9SMN6_9BACT</name>
<protein>
    <submittedName>
        <fullName evidence="6">Metallo-beta-lactamase family protein</fullName>
    </submittedName>
</protein>
<dbReference type="Pfam" id="PF00753">
    <property type="entry name" value="Lactamase_B"/>
    <property type="match status" value="1"/>
</dbReference>
<dbReference type="EMBL" id="CP015578">
    <property type="protein sequence ID" value="ARQ97501.1"/>
    <property type="molecule type" value="Genomic_DNA"/>
</dbReference>
<dbReference type="PANTHER" id="PTHR46233">
    <property type="entry name" value="HYDROXYACYLGLUTATHIONE HYDROLASE GLOC"/>
    <property type="match status" value="1"/>
</dbReference>
<evidence type="ECO:0000256" key="3">
    <source>
        <dbReference type="ARBA" id="ARBA00022801"/>
    </source>
</evidence>
<reference evidence="7" key="1">
    <citation type="journal article" date="2017" name="Genome Biol. Evol.">
        <title>Comparative Genomic Analysis Identifies a Campylobacter Clade Deficient in Selenium Metabolism.</title>
        <authorList>
            <person name="Miller W.G."/>
            <person name="Yee E."/>
            <person name="Lopes B.S."/>
            <person name="Chapman M.H."/>
            <person name="Huynh S."/>
            <person name="Bono J.L."/>
            <person name="Parker C.T."/>
            <person name="Strachan N.J.C."/>
            <person name="Forbes K.J."/>
        </authorList>
    </citation>
    <scope>NUCLEOTIDE SEQUENCE [LARGE SCALE GENOMIC DNA]</scope>
    <source>
        <strain evidence="7">NCTC 13004</strain>
    </source>
</reference>
<reference evidence="7" key="2">
    <citation type="journal article" date="2017" name="Genome Biol. Evol.">
        <title>Comparative genomic analysis identifies a Campylobacter clade deficient in selenium metabolism.</title>
        <authorList>
            <person name="Miller W.G."/>
            <person name="Yee E."/>
            <person name="Lopes B.S."/>
            <person name="Chapman M.H."/>
            <person name="Huynh S."/>
            <person name="Bono J.L."/>
            <person name="Parker C.T."/>
            <person name="Strachan N.J.C."/>
            <person name="Forbes K.J."/>
        </authorList>
    </citation>
    <scope>NUCLEOTIDE SEQUENCE [LARGE SCALE GENOMIC DNA]</scope>
    <source>
        <strain evidence="7">NCTC 13004</strain>
    </source>
</reference>
<keyword evidence="4" id="KW-0862">Zinc</keyword>
<dbReference type="CDD" id="cd06262">
    <property type="entry name" value="metallo-hydrolase-like_MBL-fold"/>
    <property type="match status" value="1"/>
</dbReference>
<proteinExistence type="predicted"/>
<dbReference type="InterPro" id="IPR001279">
    <property type="entry name" value="Metallo-B-lactamas"/>
</dbReference>
<evidence type="ECO:0000313" key="7">
    <source>
        <dbReference type="Proteomes" id="UP000202031"/>
    </source>
</evidence>
<organism evidence="6 7">
    <name type="scientific">Campylobacter lanienae NCTC 13004</name>
    <dbReference type="NCBI Taxonomy" id="1031753"/>
    <lineage>
        <taxon>Bacteria</taxon>
        <taxon>Pseudomonadati</taxon>
        <taxon>Campylobacterota</taxon>
        <taxon>Epsilonproteobacteria</taxon>
        <taxon>Campylobacterales</taxon>
        <taxon>Campylobacteraceae</taxon>
        <taxon>Campylobacter</taxon>
    </lineage>
</organism>
<dbReference type="SMART" id="SM00849">
    <property type="entry name" value="Lactamase_B"/>
    <property type="match status" value="1"/>
</dbReference>
<evidence type="ECO:0000259" key="5">
    <source>
        <dbReference type="SMART" id="SM00849"/>
    </source>
</evidence>
<dbReference type="Gene3D" id="3.60.15.10">
    <property type="entry name" value="Ribonuclease Z/Hydroxyacylglutathione hydrolase-like"/>
    <property type="match status" value="1"/>
</dbReference>
<evidence type="ECO:0000313" key="6">
    <source>
        <dbReference type="EMBL" id="ARQ97501.1"/>
    </source>
</evidence>
<dbReference type="Proteomes" id="UP000202031">
    <property type="component" value="Chromosome"/>
</dbReference>
<dbReference type="GeneID" id="46921229"/>
<comment type="cofactor">
    <cofactor evidence="1">
        <name>Zn(2+)</name>
        <dbReference type="ChEBI" id="CHEBI:29105"/>
    </cofactor>
</comment>
<dbReference type="InterPro" id="IPR036866">
    <property type="entry name" value="RibonucZ/Hydroxyglut_hydro"/>
</dbReference>
<dbReference type="GO" id="GO:0016787">
    <property type="term" value="F:hydrolase activity"/>
    <property type="evidence" value="ECO:0007669"/>
    <property type="project" value="UniProtKB-KW"/>
</dbReference>
<sequence length="196" mass="22119">MQIISRAFGIYGTNCYVVILDSGEVIIDPGDGALEWIEKVCKNPLAILCTHGHFDHIYDCEEIRSKFNTKIYIPKDDAFMCENDPFGLLKAKFKPDIMVDDKDEIELGGVKFCFHHFAGHTPGCSVITAENVMFSGDFIFKNSIGRYDFPFSDGALMKESLNRVLGFKDYRIYPGHGEPTSLDSERNSLSRWAQAI</sequence>
<keyword evidence="2" id="KW-0479">Metal-binding</keyword>
<dbReference type="SUPFAM" id="SSF56281">
    <property type="entry name" value="Metallo-hydrolase/oxidoreductase"/>
    <property type="match status" value="1"/>
</dbReference>
<dbReference type="AlphaFoldDB" id="A0A1X9SMN6"/>
<dbReference type="RefSeq" id="WP_100590625.1">
    <property type="nucleotide sequence ID" value="NZ_CP015578.1"/>
</dbReference>
<keyword evidence="3" id="KW-0378">Hydrolase</keyword>
<feature type="domain" description="Metallo-beta-lactamase" evidence="5">
    <location>
        <begin position="12"/>
        <end position="176"/>
    </location>
</feature>
<dbReference type="KEGG" id="clx:CLAN_0754"/>
<dbReference type="PANTHER" id="PTHR46233:SF3">
    <property type="entry name" value="HYDROXYACYLGLUTATHIONE HYDROLASE GLOC"/>
    <property type="match status" value="1"/>
</dbReference>
<gene>
    <name evidence="6" type="ORF">CLAN_0754</name>
</gene>